<dbReference type="AlphaFoldDB" id="A0AAN8NNM0"/>
<sequence>MRSPGSIVVVSGGSAANSLVDVFKTVSAGSPISYIIGISDNGGSTSELIRVFGGPGIGDIRSRLVRLVPDDTEDEELLRIKGLLNYRLPPSAETARLEWNLIVEGTHQNWDGIASEKKELLRSFFILVGSEITKRTRPSSAFNFQLASLGNLFITGCRLFFGSLESAIFLFRSICGVPEYTHVIPALNSNFSHHIAAGLEDGTVIAGQNQISHPSEEPASSINHPVQITGNQALLEVTAQLRNSNIVPRSPSGPVFGSTTPLNPGYSTPVLYLHDHDEVEDANLPGSLPALRRGNIVFTKEEEAELPARIQRVWYINPYGQEIRPPANPKSLAAIRNAETLVYSIGSLYTSIIPCLILRGMGEAIAASCKHKVLILNGSFDRETGPGTTFTALDFVKSIVNACVESRGIIAGETGFGELTAETEYKKYITHILYLEGDDVPKVDTARFKQLGVECWKVSGKKNEKGKGCLFEMPALGKALDMIRGRKRSPQQRRSTVDSTRMGALPVLEL</sequence>
<dbReference type="PANTHER" id="PTHR31240:SF0">
    <property type="entry name" value="MATERNAL EFFECT EMBRYO ARREST 18"/>
    <property type="match status" value="1"/>
</dbReference>
<dbReference type="Pfam" id="PF01933">
    <property type="entry name" value="CofD"/>
    <property type="match status" value="2"/>
</dbReference>
<dbReference type="Proteomes" id="UP001313282">
    <property type="component" value="Unassembled WGS sequence"/>
</dbReference>
<evidence type="ECO:0000313" key="2">
    <source>
        <dbReference type="Proteomes" id="UP001313282"/>
    </source>
</evidence>
<dbReference type="CDD" id="cd07187">
    <property type="entry name" value="YvcK_like"/>
    <property type="match status" value="1"/>
</dbReference>
<dbReference type="InterPro" id="IPR038136">
    <property type="entry name" value="CofD-like_dom_sf"/>
</dbReference>
<dbReference type="Gene3D" id="3.40.50.10680">
    <property type="entry name" value="CofD-like domains"/>
    <property type="match status" value="2"/>
</dbReference>
<dbReference type="GO" id="GO:0043743">
    <property type="term" value="F:LPPG:FO 2-phospho-L-lactate transferase activity"/>
    <property type="evidence" value="ECO:0007669"/>
    <property type="project" value="InterPro"/>
</dbReference>
<dbReference type="SUPFAM" id="SSF142338">
    <property type="entry name" value="CofD-like"/>
    <property type="match status" value="1"/>
</dbReference>
<protein>
    <submittedName>
        <fullName evidence="1">Uncharacterized protein</fullName>
    </submittedName>
</protein>
<name>A0AAN8NNM0_9PEZI</name>
<gene>
    <name evidence="1" type="ORF">TWF718_011242</name>
</gene>
<organism evidence="1 2">
    <name type="scientific">Orbilia javanica</name>
    <dbReference type="NCBI Taxonomy" id="47235"/>
    <lineage>
        <taxon>Eukaryota</taxon>
        <taxon>Fungi</taxon>
        <taxon>Dikarya</taxon>
        <taxon>Ascomycota</taxon>
        <taxon>Pezizomycotina</taxon>
        <taxon>Orbiliomycetes</taxon>
        <taxon>Orbiliales</taxon>
        <taxon>Orbiliaceae</taxon>
        <taxon>Orbilia</taxon>
    </lineage>
</organism>
<accession>A0AAN8NNM0</accession>
<proteinExistence type="predicted"/>
<dbReference type="InterPro" id="IPR002882">
    <property type="entry name" value="CofD"/>
</dbReference>
<dbReference type="PANTHER" id="PTHR31240">
    <property type="entry name" value="MATERNAL EFFECT EMBRYO ARREST 18"/>
    <property type="match status" value="1"/>
</dbReference>
<evidence type="ECO:0000313" key="1">
    <source>
        <dbReference type="EMBL" id="KAK6333431.1"/>
    </source>
</evidence>
<dbReference type="EMBL" id="JAVHNR010000009">
    <property type="protein sequence ID" value="KAK6333431.1"/>
    <property type="molecule type" value="Genomic_DNA"/>
</dbReference>
<reference evidence="1 2" key="1">
    <citation type="submission" date="2019-10" db="EMBL/GenBank/DDBJ databases">
        <authorList>
            <person name="Palmer J.M."/>
        </authorList>
    </citation>
    <scope>NUCLEOTIDE SEQUENCE [LARGE SCALE GENOMIC DNA]</scope>
    <source>
        <strain evidence="1 2">TWF718</strain>
    </source>
</reference>
<keyword evidence="2" id="KW-1185">Reference proteome</keyword>
<comment type="caution">
    <text evidence="1">The sequence shown here is derived from an EMBL/GenBank/DDBJ whole genome shotgun (WGS) entry which is preliminary data.</text>
</comment>